<dbReference type="Pfam" id="PF01206">
    <property type="entry name" value="TusA"/>
    <property type="match status" value="1"/>
</dbReference>
<evidence type="ECO:0000259" key="2">
    <source>
        <dbReference type="Pfam" id="PF01206"/>
    </source>
</evidence>
<evidence type="ECO:0000313" key="3">
    <source>
        <dbReference type="EMBL" id="PXZ01782.1"/>
    </source>
</evidence>
<dbReference type="EMBL" id="QGLT01000001">
    <property type="protein sequence ID" value="PXZ01782.1"/>
    <property type="molecule type" value="Genomic_DNA"/>
</dbReference>
<gene>
    <name evidence="3" type="ORF">DK869_01925</name>
</gene>
<dbReference type="InterPro" id="IPR036868">
    <property type="entry name" value="TusA-like_sf"/>
</dbReference>
<comment type="caution">
    <text evidence="3">The sequence shown here is derived from an EMBL/GenBank/DDBJ whole genome shotgun (WGS) entry which is preliminary data.</text>
</comment>
<dbReference type="GO" id="GO:0016740">
    <property type="term" value="F:transferase activity"/>
    <property type="evidence" value="ECO:0007669"/>
    <property type="project" value="UniProtKB-KW"/>
</dbReference>
<protein>
    <submittedName>
        <fullName evidence="3">Sulfurtransferase tusA</fullName>
    </submittedName>
</protein>
<dbReference type="Proteomes" id="UP000247565">
    <property type="component" value="Unassembled WGS sequence"/>
</dbReference>
<name>A0A318MYK0_9PROT</name>
<dbReference type="SUPFAM" id="SSF64307">
    <property type="entry name" value="SirA-like"/>
    <property type="match status" value="1"/>
</dbReference>
<dbReference type="RefSeq" id="WP_110438301.1">
    <property type="nucleotide sequence ID" value="NZ_CP046393.1"/>
</dbReference>
<feature type="domain" description="UPF0033" evidence="2">
    <location>
        <begin position="5"/>
        <end position="73"/>
    </location>
</feature>
<sequence length="74" mass="8461">MGEIILDLKDLRCPLPILKANRVLQTLEPGDCLRVLATDRHTIKDFHEFCRKTGHSLIAFSEQGNNLSFLIKKK</sequence>
<dbReference type="AlphaFoldDB" id="A0A318MYK0"/>
<accession>A0A318MYK0</accession>
<proteinExistence type="inferred from homology"/>
<dbReference type="CDD" id="cd00291">
    <property type="entry name" value="SirA_YedF_YeeD"/>
    <property type="match status" value="1"/>
</dbReference>
<dbReference type="PANTHER" id="PTHR33279:SF6">
    <property type="entry name" value="SULFUR CARRIER PROTEIN YEDF-RELATED"/>
    <property type="match status" value="1"/>
</dbReference>
<keyword evidence="3" id="KW-0808">Transferase</keyword>
<evidence type="ECO:0000313" key="4">
    <source>
        <dbReference type="Proteomes" id="UP000247565"/>
    </source>
</evidence>
<organism evidence="3 4">
    <name type="scientific">Commensalibacter melissae</name>
    <dbReference type="NCBI Taxonomy" id="2070537"/>
    <lineage>
        <taxon>Bacteria</taxon>
        <taxon>Pseudomonadati</taxon>
        <taxon>Pseudomonadota</taxon>
        <taxon>Alphaproteobacteria</taxon>
        <taxon>Acetobacterales</taxon>
        <taxon>Acetobacteraceae</taxon>
    </lineage>
</organism>
<dbReference type="InterPro" id="IPR001455">
    <property type="entry name" value="TusA-like"/>
</dbReference>
<evidence type="ECO:0000256" key="1">
    <source>
        <dbReference type="ARBA" id="ARBA00008984"/>
    </source>
</evidence>
<keyword evidence="4" id="KW-1185">Reference proteome</keyword>
<comment type="similarity">
    <text evidence="1">Belongs to the sulfur carrier protein TusA family.</text>
</comment>
<dbReference type="Gene3D" id="3.30.110.40">
    <property type="entry name" value="TusA-like domain"/>
    <property type="match status" value="1"/>
</dbReference>
<dbReference type="OrthoDB" id="9797551at2"/>
<reference evidence="3 4" key="1">
    <citation type="submission" date="2018-05" db="EMBL/GenBank/DDBJ databases">
        <title>Reference genomes for bee gut microbiota database.</title>
        <authorList>
            <person name="Ellegaard K.M."/>
        </authorList>
    </citation>
    <scope>NUCLEOTIDE SEQUENCE [LARGE SCALE GENOMIC DNA]</scope>
    <source>
        <strain evidence="3 4">ESL0284</strain>
    </source>
</reference>
<dbReference type="PANTHER" id="PTHR33279">
    <property type="entry name" value="SULFUR CARRIER PROTEIN YEDF-RELATED"/>
    <property type="match status" value="1"/>
</dbReference>